<dbReference type="GO" id="GO:0070814">
    <property type="term" value="P:hydrogen sulfide biosynthetic process"/>
    <property type="evidence" value="ECO:0007669"/>
    <property type="project" value="UniProtKB-UniPathway"/>
</dbReference>
<dbReference type="GO" id="GO:0004020">
    <property type="term" value="F:adenylylsulfate kinase activity"/>
    <property type="evidence" value="ECO:0007669"/>
    <property type="project" value="UniProtKB-EC"/>
</dbReference>
<dbReference type="eggNOG" id="COG0529">
    <property type="taxonomic scope" value="Bacteria"/>
</dbReference>
<keyword evidence="5 6" id="KW-0067">ATP-binding</keyword>
<accession>A0A1H6YLF9</accession>
<dbReference type="NCBIfam" id="TIGR00455">
    <property type="entry name" value="apsK"/>
    <property type="match status" value="1"/>
</dbReference>
<keyword evidence="3 6" id="KW-0808">Transferase</keyword>
<keyword evidence="6" id="KW-0418">Kinase</keyword>
<evidence type="ECO:0000256" key="2">
    <source>
        <dbReference type="ARBA" id="ARBA00012121"/>
    </source>
</evidence>
<dbReference type="InterPro" id="IPR002891">
    <property type="entry name" value="APS"/>
</dbReference>
<dbReference type="Proteomes" id="UP000183315">
    <property type="component" value="Unassembled WGS sequence"/>
</dbReference>
<evidence type="ECO:0000256" key="4">
    <source>
        <dbReference type="ARBA" id="ARBA00022741"/>
    </source>
</evidence>
<keyword evidence="8" id="KW-0548">Nucleotidyltransferase</keyword>
<name>A0A1H6YLF9_9MICO</name>
<dbReference type="Pfam" id="PF01583">
    <property type="entry name" value="APS_kinase"/>
    <property type="match status" value="1"/>
</dbReference>
<dbReference type="GO" id="GO:0005524">
    <property type="term" value="F:ATP binding"/>
    <property type="evidence" value="ECO:0007669"/>
    <property type="project" value="UniProtKB-KW"/>
</dbReference>
<dbReference type="EMBL" id="FNZI01000003">
    <property type="protein sequence ID" value="SEJ40674.1"/>
    <property type="molecule type" value="Genomic_DNA"/>
</dbReference>
<dbReference type="NCBIfam" id="NF003013">
    <property type="entry name" value="PRK03846.1"/>
    <property type="match status" value="1"/>
</dbReference>
<protein>
    <recommendedName>
        <fullName evidence="2 6">Adenylyl-sulfate kinase</fullName>
        <ecNumber evidence="2 6">2.7.1.25</ecNumber>
    </recommendedName>
</protein>
<dbReference type="PANTHER" id="PTHR42700:SF1">
    <property type="entry name" value="SULFATE ADENYLYLTRANSFERASE"/>
    <property type="match status" value="1"/>
</dbReference>
<dbReference type="GO" id="GO:0010134">
    <property type="term" value="P:sulfate assimilation via adenylyl sulfate reduction"/>
    <property type="evidence" value="ECO:0007669"/>
    <property type="project" value="TreeGrafter"/>
</dbReference>
<keyword evidence="4 6" id="KW-0547">Nucleotide-binding</keyword>
<feature type="domain" description="APS kinase" evidence="7">
    <location>
        <begin position="201"/>
        <end position="351"/>
    </location>
</feature>
<evidence type="ECO:0000256" key="5">
    <source>
        <dbReference type="ARBA" id="ARBA00022840"/>
    </source>
</evidence>
<evidence type="ECO:0000313" key="9">
    <source>
        <dbReference type="Proteomes" id="UP000183315"/>
    </source>
</evidence>
<dbReference type="Gene3D" id="3.40.50.300">
    <property type="entry name" value="P-loop containing nucleotide triphosphate hydrolases"/>
    <property type="match status" value="1"/>
</dbReference>
<dbReference type="EC" id="2.7.1.25" evidence="2 6"/>
<gene>
    <name evidence="8" type="ORF">SAMN05421637_1744</name>
</gene>
<evidence type="ECO:0000256" key="6">
    <source>
        <dbReference type="RuleBase" id="RU004347"/>
    </source>
</evidence>
<comment type="function">
    <text evidence="6">Catalyzes the synthesis of activated sulfate.</text>
</comment>
<dbReference type="PANTHER" id="PTHR42700">
    <property type="entry name" value="SULFATE ADENYLYLTRANSFERASE"/>
    <property type="match status" value="1"/>
</dbReference>
<comment type="pathway">
    <text evidence="6">Sulfur metabolism; hydrogen sulfide biosynthesis; sulfite from sulfate: step 2/3.</text>
</comment>
<dbReference type="InterPro" id="IPR050512">
    <property type="entry name" value="Sulf_AdTrans/APS_kinase"/>
</dbReference>
<evidence type="ECO:0000313" key="8">
    <source>
        <dbReference type="EMBL" id="SEJ40674.1"/>
    </source>
</evidence>
<dbReference type="STRING" id="1043493.SAMN05421637_1744"/>
<evidence type="ECO:0000256" key="1">
    <source>
        <dbReference type="ARBA" id="ARBA00001823"/>
    </source>
</evidence>
<dbReference type="SUPFAM" id="SSF52540">
    <property type="entry name" value="P-loop containing nucleoside triphosphate hydrolases"/>
    <property type="match status" value="1"/>
</dbReference>
<organism evidence="8 9">
    <name type="scientific">Demequina mangrovi</name>
    <dbReference type="NCBI Taxonomy" id="1043493"/>
    <lineage>
        <taxon>Bacteria</taxon>
        <taxon>Bacillati</taxon>
        <taxon>Actinomycetota</taxon>
        <taxon>Actinomycetes</taxon>
        <taxon>Micrococcales</taxon>
        <taxon>Demequinaceae</taxon>
        <taxon>Demequina</taxon>
    </lineage>
</organism>
<keyword evidence="9" id="KW-1185">Reference proteome</keyword>
<dbReference type="GO" id="GO:0019379">
    <property type="term" value="P:sulfate assimilation, phosphoadenylyl sulfate reduction by phosphoadenylyl-sulfate reductase (thioredoxin)"/>
    <property type="evidence" value="ECO:0007669"/>
    <property type="project" value="TreeGrafter"/>
</dbReference>
<dbReference type="InterPro" id="IPR027417">
    <property type="entry name" value="P-loop_NTPase"/>
</dbReference>
<dbReference type="UniPathway" id="UPA00140">
    <property type="reaction ID" value="UER00205"/>
</dbReference>
<dbReference type="RefSeq" id="WP_052405603.1">
    <property type="nucleotide sequence ID" value="NZ_BBLU01000004.1"/>
</dbReference>
<evidence type="ECO:0000256" key="3">
    <source>
        <dbReference type="ARBA" id="ARBA00022679"/>
    </source>
</evidence>
<dbReference type="GO" id="GO:0004781">
    <property type="term" value="F:sulfate adenylyltransferase (ATP) activity"/>
    <property type="evidence" value="ECO:0007669"/>
    <property type="project" value="TreeGrafter"/>
</dbReference>
<evidence type="ECO:0000259" key="7">
    <source>
        <dbReference type="Pfam" id="PF01583"/>
    </source>
</evidence>
<dbReference type="CDD" id="cd02027">
    <property type="entry name" value="APSK"/>
    <property type="match status" value="1"/>
</dbReference>
<sequence length="378" mass="40251">MQSQLTDTQVRLTRLQLNELELMRHGVYGSDLAYALPREDARVATLRVQGLIDAERIELLDTEATPIAEVRITGREVAGDATWIAGAVTVVREPAAAPHADLRLRSGSATSAVPATLIIGRVRADAPHDRPLLLVDEGDPELLSASVKKARAIGADVSVLPGPAADHLDEEARETLLHALATDLLGYGPAVLHGTDQPGVGTVVLFTGLSGSGKSTIARLVTRYLRTHGTQKVTLLDGDEVRAMLSSGLGFSRADRELNVRRIGWAGTLVSSYGGIAVAAPIAPYASMRAEVRQMAERVGRFVLVHVATPLEVCEARDRKGLYAKARAGEIKEFTGISDPYETPKDADIVVGLAGETPDVAAERVATMLLGTADHYVI</sequence>
<proteinExistence type="inferred from homology"/>
<comment type="similarity">
    <text evidence="6">Belongs to the APS kinase family.</text>
</comment>
<comment type="catalytic activity">
    <reaction evidence="1 6">
        <text>adenosine 5'-phosphosulfate + ATP = 3'-phosphoadenylyl sulfate + ADP + H(+)</text>
        <dbReference type="Rhea" id="RHEA:24152"/>
        <dbReference type="ChEBI" id="CHEBI:15378"/>
        <dbReference type="ChEBI" id="CHEBI:30616"/>
        <dbReference type="ChEBI" id="CHEBI:58243"/>
        <dbReference type="ChEBI" id="CHEBI:58339"/>
        <dbReference type="ChEBI" id="CHEBI:456216"/>
        <dbReference type="EC" id="2.7.1.25"/>
    </reaction>
</comment>
<dbReference type="AlphaFoldDB" id="A0A1H6YLF9"/>
<reference evidence="9" key="1">
    <citation type="submission" date="2016-10" db="EMBL/GenBank/DDBJ databases">
        <authorList>
            <person name="Varghese N."/>
        </authorList>
    </citation>
    <scope>NUCLEOTIDE SEQUENCE [LARGE SCALE GENOMIC DNA]</scope>
    <source>
        <strain evidence="9">DSM 24868</strain>
    </source>
</reference>
<dbReference type="InterPro" id="IPR059117">
    <property type="entry name" value="APS_kinase_dom"/>
</dbReference>
<dbReference type="GO" id="GO:0005737">
    <property type="term" value="C:cytoplasm"/>
    <property type="evidence" value="ECO:0007669"/>
    <property type="project" value="TreeGrafter"/>
</dbReference>